<dbReference type="OrthoDB" id="1923367at2759"/>
<evidence type="ECO:0000313" key="1">
    <source>
        <dbReference type="EMBL" id="RLN41252.1"/>
    </source>
</evidence>
<reference evidence="2" key="1">
    <citation type="journal article" date="2019" name="Nat. Commun.">
        <title>The genome of broomcorn millet.</title>
        <authorList>
            <person name="Zou C."/>
            <person name="Miki D."/>
            <person name="Li D."/>
            <person name="Tang Q."/>
            <person name="Xiao L."/>
            <person name="Rajput S."/>
            <person name="Deng P."/>
            <person name="Jia W."/>
            <person name="Huang R."/>
            <person name="Zhang M."/>
            <person name="Sun Y."/>
            <person name="Hu J."/>
            <person name="Fu X."/>
            <person name="Schnable P.S."/>
            <person name="Li F."/>
            <person name="Zhang H."/>
            <person name="Feng B."/>
            <person name="Zhu X."/>
            <person name="Liu R."/>
            <person name="Schnable J.C."/>
            <person name="Zhu J.-K."/>
            <person name="Zhang H."/>
        </authorList>
    </citation>
    <scope>NUCLEOTIDE SEQUENCE [LARGE SCALE GENOMIC DNA]</scope>
</reference>
<proteinExistence type="predicted"/>
<keyword evidence="2" id="KW-1185">Reference proteome</keyword>
<protein>
    <submittedName>
        <fullName evidence="1">Cyclin-J18-like</fullName>
    </submittedName>
</protein>
<dbReference type="Proteomes" id="UP000275267">
    <property type="component" value="Unassembled WGS sequence"/>
</dbReference>
<comment type="caution">
    <text evidence="1">The sequence shown here is derived from an EMBL/GenBank/DDBJ whole genome shotgun (WGS) entry which is preliminary data.</text>
</comment>
<dbReference type="EMBL" id="PQIB02000001">
    <property type="protein sequence ID" value="RLN41252.1"/>
    <property type="molecule type" value="Genomic_DNA"/>
</dbReference>
<dbReference type="STRING" id="4540.A0A3L6TLW5"/>
<accession>A0A3L6TLW5</accession>
<dbReference type="Gene3D" id="1.10.472.10">
    <property type="entry name" value="Cyclin-like"/>
    <property type="match status" value="1"/>
</dbReference>
<dbReference type="AlphaFoldDB" id="A0A3L6TLW5"/>
<organism evidence="1 2">
    <name type="scientific">Panicum miliaceum</name>
    <name type="common">Proso millet</name>
    <name type="synonym">Broomcorn millet</name>
    <dbReference type="NCBI Taxonomy" id="4540"/>
    <lineage>
        <taxon>Eukaryota</taxon>
        <taxon>Viridiplantae</taxon>
        <taxon>Streptophyta</taxon>
        <taxon>Embryophyta</taxon>
        <taxon>Tracheophyta</taxon>
        <taxon>Spermatophyta</taxon>
        <taxon>Magnoliopsida</taxon>
        <taxon>Liliopsida</taxon>
        <taxon>Poales</taxon>
        <taxon>Poaceae</taxon>
        <taxon>PACMAD clade</taxon>
        <taxon>Panicoideae</taxon>
        <taxon>Panicodae</taxon>
        <taxon>Paniceae</taxon>
        <taxon>Panicinae</taxon>
        <taxon>Panicum</taxon>
        <taxon>Panicum sect. Panicum</taxon>
    </lineage>
</organism>
<gene>
    <name evidence="1" type="ORF">C2845_PM01G08660</name>
</gene>
<evidence type="ECO:0000313" key="2">
    <source>
        <dbReference type="Proteomes" id="UP000275267"/>
    </source>
</evidence>
<name>A0A3L6TLW5_PANMI</name>
<sequence length="332" mass="37087">MDEWAAPSSTWAASGHGLIGLVAAFSPSLCVSLCRRLKPLCRQLLTLPVSRVRMEVEEDDAVAAAASAWPGSTRRLHLLQFLLHASKRLDLRPIVKYSALAFFAGHFLPALPRPGCVRKMGFCGARSGRAVRSWLLEPPRDSNLELFALVAVWIASKIHDLRPLSVKSLKALGDRIIADQHFTCRDFANAVFAVMLQELVFMEVVEHNIGSSRIAFIYLEELLIHFREISKLGDLLDLDVCMEILDILYENEDTSLLFNSPCSLAASTLVAAYAISVPKQTWEFPILPWVRFATSYDEEEIMKIVLTILLHVLKPDGIGEKDKGDFDVRCLL</sequence>